<evidence type="ECO:0000256" key="1">
    <source>
        <dbReference type="ARBA" id="ARBA00004442"/>
    </source>
</evidence>
<dbReference type="Pfam" id="PF02321">
    <property type="entry name" value="OEP"/>
    <property type="match status" value="2"/>
</dbReference>
<dbReference type="OrthoDB" id="6716807at2"/>
<keyword evidence="10" id="KW-0732">Signal</keyword>
<dbReference type="EMBL" id="LK391969">
    <property type="protein sequence ID" value="CEF26361.1"/>
    <property type="molecule type" value="Genomic_DNA"/>
</dbReference>
<dbReference type="EMBL" id="LM997413">
    <property type="protein sequence ID" value="CEA03958.1"/>
    <property type="molecule type" value="Genomic_DNA"/>
</dbReference>
<dbReference type="PATRIC" id="fig|1461581.3.peg.1267"/>
<sequence>MPMLPNRSLRAIGCTMVAASLISTPSILAAPAPSYEVLIDQLGLSPATLEAEALYDAAEAQARQARALPNPSITLEAENAYGSGPYSGYGSADSTISISQPLELWGQRGARIRAAQAEAEAAGLRRDQTRWMTAGRLAIAYAEAEAAALRHKLAGEALSLTQDELRAAQALVDQGREPTLRALQANSEVAAAQAILDEARANRDAALAQLTALASLDEPASSISYSLLDRVPEEPDAFSTVPMAVRVAEAELDAAEGLVTVEQRRARPDVTASLGMQRFGETSDKAFMFGVSLSIPIFDRNKGAISAAQAQQRAAEARLAYSRSEVLAAHRAAQASLGASNSRTHAADSGVAAATEAYRLARIGYDAGRISQLELRSIRTALIDARYAAVDARLARVRAEIDLARLEGRVPFGEAP</sequence>
<dbReference type="GO" id="GO:0015562">
    <property type="term" value="F:efflux transmembrane transporter activity"/>
    <property type="evidence" value="ECO:0007669"/>
    <property type="project" value="InterPro"/>
</dbReference>
<dbReference type="Gene3D" id="1.20.1600.10">
    <property type="entry name" value="Outer membrane efflux proteins (OEP)"/>
    <property type="match status" value="1"/>
</dbReference>
<evidence type="ECO:0000256" key="8">
    <source>
        <dbReference type="ARBA" id="ARBA00023288"/>
    </source>
</evidence>
<keyword evidence="9" id="KW-0175">Coiled coil</keyword>
<dbReference type="PANTHER" id="PTHR30203:SF24">
    <property type="entry name" value="BLR4935 PROTEIN"/>
    <property type="match status" value="1"/>
</dbReference>
<feature type="signal peptide" evidence="10">
    <location>
        <begin position="1"/>
        <end position="29"/>
    </location>
</feature>
<keyword evidence="7" id="KW-0998">Cell outer membrane</keyword>
<evidence type="ECO:0000256" key="4">
    <source>
        <dbReference type="ARBA" id="ARBA00022692"/>
    </source>
</evidence>
<evidence type="ECO:0000256" key="6">
    <source>
        <dbReference type="ARBA" id="ARBA00023139"/>
    </source>
</evidence>
<dbReference type="SUPFAM" id="SSF56954">
    <property type="entry name" value="Outer membrane efflux proteins (OEP)"/>
    <property type="match status" value="1"/>
</dbReference>
<keyword evidence="4" id="KW-0812">Transmembrane</keyword>
<evidence type="ECO:0000313" key="11">
    <source>
        <dbReference type="EMBL" id="CEA03958.1"/>
    </source>
</evidence>
<comment type="similarity">
    <text evidence="2">Belongs to the outer membrane factor (OMF) (TC 1.B.17) family.</text>
</comment>
<evidence type="ECO:0000256" key="5">
    <source>
        <dbReference type="ARBA" id="ARBA00023136"/>
    </source>
</evidence>
<feature type="chain" id="PRO_5007377825" evidence="10">
    <location>
        <begin position="30"/>
        <end position="416"/>
    </location>
</feature>
<keyword evidence="3" id="KW-1134">Transmembrane beta strand</keyword>
<keyword evidence="5" id="KW-0472">Membrane</keyword>
<evidence type="ECO:0000256" key="9">
    <source>
        <dbReference type="SAM" id="Coils"/>
    </source>
</evidence>
<comment type="subcellular location">
    <subcellularLocation>
        <location evidence="1">Cell outer membrane</location>
    </subcellularLocation>
</comment>
<evidence type="ECO:0000256" key="10">
    <source>
        <dbReference type="SAM" id="SignalP"/>
    </source>
</evidence>
<evidence type="ECO:0000256" key="2">
    <source>
        <dbReference type="ARBA" id="ARBA00007613"/>
    </source>
</evidence>
<feature type="coiled-coil region" evidence="9">
    <location>
        <begin position="182"/>
        <end position="209"/>
    </location>
</feature>
<reference evidence="11" key="1">
    <citation type="submission" date="2014-07" db="EMBL/GenBank/DDBJ databases">
        <authorList>
            <person name="Urmite Genomes Urmite Genomes"/>
        </authorList>
    </citation>
    <scope>NUCLEOTIDE SEQUENCE</scope>
    <source>
        <strain evidence="11">12M76_air</strain>
    </source>
</reference>
<dbReference type="InterPro" id="IPR003423">
    <property type="entry name" value="OMP_efflux"/>
</dbReference>
<keyword evidence="8" id="KW-0449">Lipoprotein</keyword>
<keyword evidence="6" id="KW-0564">Palmitate</keyword>
<evidence type="ECO:0000256" key="7">
    <source>
        <dbReference type="ARBA" id="ARBA00023237"/>
    </source>
</evidence>
<dbReference type="GO" id="GO:0016020">
    <property type="term" value="C:membrane"/>
    <property type="evidence" value="ECO:0007669"/>
    <property type="project" value="UniProtKB-SubCell"/>
</dbReference>
<name>A0A078M944_9PSED</name>
<dbReference type="InterPro" id="IPR010131">
    <property type="entry name" value="MdtP/NodT-like"/>
</dbReference>
<organism evidence="11">
    <name type="scientific">Pseudomonas saudimassiliensis</name>
    <dbReference type="NCBI Taxonomy" id="1461581"/>
    <lineage>
        <taxon>Bacteria</taxon>
        <taxon>Pseudomonadati</taxon>
        <taxon>Pseudomonadota</taxon>
        <taxon>Gammaproteobacteria</taxon>
        <taxon>Pseudomonadales</taxon>
        <taxon>Pseudomonadaceae</taxon>
        <taxon>Pseudomonas</taxon>
    </lineage>
</organism>
<protein>
    <submittedName>
        <fullName evidence="11">Outer membrane efflux protein</fullName>
    </submittedName>
</protein>
<proteinExistence type="inferred from homology"/>
<gene>
    <name evidence="11" type="ORF">BN1049_01290</name>
</gene>
<evidence type="ECO:0000256" key="3">
    <source>
        <dbReference type="ARBA" id="ARBA00022452"/>
    </source>
</evidence>
<dbReference type="PANTHER" id="PTHR30203">
    <property type="entry name" value="OUTER MEMBRANE CATION EFFLUX PROTEIN"/>
    <property type="match status" value="1"/>
</dbReference>
<accession>A0A078M944</accession>
<dbReference type="AlphaFoldDB" id="A0A078M944"/>